<feature type="region of interest" description="Disordered" evidence="6">
    <location>
        <begin position="368"/>
        <end position="419"/>
    </location>
</feature>
<keyword evidence="2" id="KW-0808">Transferase</keyword>
<dbReference type="OrthoDB" id="4062651at2759"/>
<accession>A0A5N6QKM7</accession>
<dbReference type="EC" id="2.7.11.1" evidence="1"/>
<keyword evidence="5" id="KW-0067">ATP-binding</keyword>
<dbReference type="Proteomes" id="UP000327013">
    <property type="component" value="Chromosome 1"/>
</dbReference>
<evidence type="ECO:0000313" key="9">
    <source>
        <dbReference type="Proteomes" id="UP000327013"/>
    </source>
</evidence>
<keyword evidence="9" id="KW-1185">Reference proteome</keyword>
<dbReference type="AlphaFoldDB" id="A0A5N6QKM7"/>
<keyword evidence="3" id="KW-0547">Nucleotide-binding</keyword>
<feature type="domain" description="Protein kinase" evidence="7">
    <location>
        <begin position="82"/>
        <end position="350"/>
    </location>
</feature>
<dbReference type="PROSITE" id="PS00108">
    <property type="entry name" value="PROTEIN_KINASE_ST"/>
    <property type="match status" value="1"/>
</dbReference>
<dbReference type="InterPro" id="IPR008271">
    <property type="entry name" value="Ser/Thr_kinase_AS"/>
</dbReference>
<evidence type="ECO:0000313" key="8">
    <source>
        <dbReference type="EMBL" id="KAE7999041.1"/>
    </source>
</evidence>
<evidence type="ECO:0000256" key="2">
    <source>
        <dbReference type="ARBA" id="ARBA00022679"/>
    </source>
</evidence>
<dbReference type="SUPFAM" id="SSF56112">
    <property type="entry name" value="Protein kinase-like (PK-like)"/>
    <property type="match status" value="1"/>
</dbReference>
<dbReference type="Pfam" id="PF00069">
    <property type="entry name" value="Pkinase"/>
    <property type="match status" value="1"/>
</dbReference>
<feature type="compositionally biased region" description="Basic residues" evidence="6">
    <location>
        <begin position="407"/>
        <end position="419"/>
    </location>
</feature>
<dbReference type="InterPro" id="IPR011009">
    <property type="entry name" value="Kinase-like_dom_sf"/>
</dbReference>
<dbReference type="PROSITE" id="PS50011">
    <property type="entry name" value="PROTEIN_KINASE_DOM"/>
    <property type="match status" value="1"/>
</dbReference>
<dbReference type="FunFam" id="3.30.200.20:FF:000228">
    <property type="entry name" value="Serine/threonine-protein kinase BIK1"/>
    <property type="match status" value="1"/>
</dbReference>
<dbReference type="Gene3D" id="1.10.510.10">
    <property type="entry name" value="Transferase(Phosphotransferase) domain 1"/>
    <property type="match status" value="1"/>
</dbReference>
<gene>
    <name evidence="8" type="ORF">FH972_003526</name>
</gene>
<dbReference type="GO" id="GO:0005524">
    <property type="term" value="F:ATP binding"/>
    <property type="evidence" value="ECO:0007669"/>
    <property type="project" value="UniProtKB-KW"/>
</dbReference>
<keyword evidence="4" id="KW-0418">Kinase</keyword>
<dbReference type="InterPro" id="IPR000719">
    <property type="entry name" value="Prot_kinase_dom"/>
</dbReference>
<sequence length="457" mass="51430">MAFRNIITFKSCFSPTCCFKAKNPLLSEPKLAASKHSSFRRLSMSDWSNSSLSVMSDLSISLVGSNLHVFTLKELKDITQNLSKSNFLGEGGFGPVYKGFIDDKLRPGLKARPVAVKVLDLDGKQGHREWLAEVIYLGQLRHSHLVTLIGYCCEDEHRLLVYEYMERGNLDDQLFRGYSAALPWLTRIKIAIGAAKGLSFLHEEEKPVIYRDFKASNVLLDSDYTAKLSDFGLATDGPEGDETHVTTRVMGTEGYAAPEYIMTVVLLELLTGKRSVDKNRPGREQNLVDWARPLLKDPHKLERIIDRRLEGQYSGEGARKVALLAYQCLSQHPKSRPTMSHVVKTLEPLLDLKDIPIGPFVYTVPNEENSEKECSMARKSRDRGNGNKDGKKEEEEKKEKGRQQQGKGHRYNKRRIKKSLRSRAVYSDTALYKTLGTSLYSSVLEPLGQEGTVSSNP</sequence>
<dbReference type="Gene3D" id="3.30.200.20">
    <property type="entry name" value="Phosphorylase Kinase, domain 1"/>
    <property type="match status" value="1"/>
</dbReference>
<reference evidence="8 9" key="1">
    <citation type="submission" date="2019-06" db="EMBL/GenBank/DDBJ databases">
        <title>A chromosomal-level reference genome of Carpinus fangiana (Coryloideae, Betulaceae).</title>
        <authorList>
            <person name="Yang X."/>
            <person name="Wang Z."/>
            <person name="Zhang L."/>
            <person name="Hao G."/>
            <person name="Liu J."/>
            <person name="Yang Y."/>
        </authorList>
    </citation>
    <scope>NUCLEOTIDE SEQUENCE [LARGE SCALE GENOMIC DNA]</scope>
    <source>
        <strain evidence="8">Cfa_2016G</strain>
        <tissue evidence="8">Leaf</tissue>
    </source>
</reference>
<evidence type="ECO:0000256" key="4">
    <source>
        <dbReference type="ARBA" id="ARBA00022777"/>
    </source>
</evidence>
<proteinExistence type="predicted"/>
<name>A0A5N6QKM7_9ROSI</name>
<evidence type="ECO:0000256" key="5">
    <source>
        <dbReference type="ARBA" id="ARBA00022840"/>
    </source>
</evidence>
<dbReference type="PANTHER" id="PTHR45621">
    <property type="entry name" value="OS01G0588500 PROTEIN-RELATED"/>
    <property type="match status" value="1"/>
</dbReference>
<feature type="compositionally biased region" description="Basic and acidic residues" evidence="6">
    <location>
        <begin position="382"/>
        <end position="402"/>
    </location>
</feature>
<evidence type="ECO:0000256" key="6">
    <source>
        <dbReference type="SAM" id="MobiDB-lite"/>
    </source>
</evidence>
<dbReference type="InterPro" id="IPR050823">
    <property type="entry name" value="Plant_Ser_Thr_Prot_Kinase"/>
</dbReference>
<organism evidence="8 9">
    <name type="scientific">Carpinus fangiana</name>
    <dbReference type="NCBI Taxonomy" id="176857"/>
    <lineage>
        <taxon>Eukaryota</taxon>
        <taxon>Viridiplantae</taxon>
        <taxon>Streptophyta</taxon>
        <taxon>Embryophyta</taxon>
        <taxon>Tracheophyta</taxon>
        <taxon>Spermatophyta</taxon>
        <taxon>Magnoliopsida</taxon>
        <taxon>eudicotyledons</taxon>
        <taxon>Gunneridae</taxon>
        <taxon>Pentapetalae</taxon>
        <taxon>rosids</taxon>
        <taxon>fabids</taxon>
        <taxon>Fagales</taxon>
        <taxon>Betulaceae</taxon>
        <taxon>Carpinus</taxon>
    </lineage>
</organism>
<protein>
    <recommendedName>
        <fullName evidence="1">non-specific serine/threonine protein kinase</fullName>
        <ecNumber evidence="1">2.7.11.1</ecNumber>
    </recommendedName>
</protein>
<evidence type="ECO:0000259" key="7">
    <source>
        <dbReference type="PROSITE" id="PS50011"/>
    </source>
</evidence>
<evidence type="ECO:0000256" key="1">
    <source>
        <dbReference type="ARBA" id="ARBA00012513"/>
    </source>
</evidence>
<evidence type="ECO:0000256" key="3">
    <source>
        <dbReference type="ARBA" id="ARBA00022741"/>
    </source>
</evidence>
<dbReference type="GO" id="GO:0004674">
    <property type="term" value="F:protein serine/threonine kinase activity"/>
    <property type="evidence" value="ECO:0007669"/>
    <property type="project" value="UniProtKB-EC"/>
</dbReference>
<dbReference type="EMBL" id="CM017321">
    <property type="protein sequence ID" value="KAE7999041.1"/>
    <property type="molecule type" value="Genomic_DNA"/>
</dbReference>